<dbReference type="EMBL" id="QLLL01000002">
    <property type="protein sequence ID" value="RAJ08839.1"/>
    <property type="molecule type" value="Genomic_DNA"/>
</dbReference>
<dbReference type="AlphaFoldDB" id="A0A327QW62"/>
<dbReference type="PROSITE" id="PS50110">
    <property type="entry name" value="RESPONSE_REGULATORY"/>
    <property type="match status" value="1"/>
</dbReference>
<reference evidence="4 5" key="1">
    <citation type="submission" date="2018-06" db="EMBL/GenBank/DDBJ databases">
        <title>Genomic Encyclopedia of Archaeal and Bacterial Type Strains, Phase II (KMG-II): from individual species to whole genera.</title>
        <authorList>
            <person name="Goeker M."/>
        </authorList>
    </citation>
    <scope>NUCLEOTIDE SEQUENCE [LARGE SCALE GENOMIC DNA]</scope>
    <source>
        <strain evidence="4 5">DSM 23857</strain>
    </source>
</reference>
<dbReference type="SMART" id="SM00448">
    <property type="entry name" value="REC"/>
    <property type="match status" value="1"/>
</dbReference>
<gene>
    <name evidence="4" type="ORF">LX64_01493</name>
</gene>
<evidence type="ECO:0000259" key="3">
    <source>
        <dbReference type="PROSITE" id="PS50930"/>
    </source>
</evidence>
<protein>
    <submittedName>
        <fullName evidence="4">LytTR family two component transcriptional regulator</fullName>
    </submittedName>
</protein>
<dbReference type="Gene3D" id="2.40.50.1020">
    <property type="entry name" value="LytTr DNA-binding domain"/>
    <property type="match status" value="1"/>
</dbReference>
<feature type="domain" description="HTH LytTR-type" evidence="3">
    <location>
        <begin position="134"/>
        <end position="234"/>
    </location>
</feature>
<feature type="modified residue" description="4-aspartylphosphate" evidence="1">
    <location>
        <position position="54"/>
    </location>
</feature>
<accession>A0A327QW62</accession>
<dbReference type="GO" id="GO:0000156">
    <property type="term" value="F:phosphorelay response regulator activity"/>
    <property type="evidence" value="ECO:0007669"/>
    <property type="project" value="InterPro"/>
</dbReference>
<dbReference type="Proteomes" id="UP000249547">
    <property type="component" value="Unassembled WGS sequence"/>
</dbReference>
<evidence type="ECO:0000259" key="2">
    <source>
        <dbReference type="PROSITE" id="PS50110"/>
    </source>
</evidence>
<keyword evidence="1" id="KW-0597">Phosphoprotein</keyword>
<keyword evidence="5" id="KW-1185">Reference proteome</keyword>
<sequence length="235" mass="26546">MIKCLVADDEVIAHQILEQYILQTEGLTLVAKCKNAMEAFAKLEQHPIDLVFLDIEMPLVNGITFLKTLQNPPKVIFTTAYAEYALQGYELNVVDYLLKPFSLERFTVAVNKVKQQLQATVPTTSPTPSTDDHLLVKEKGGFIKIPYADIQFIEASKDYVKIMLPGNKHHLVHLTMKKLEETLPAAMFVRTHKSYIVGVPHIKMVKLQELIMANQAIIPISPNYKEQVLKAFSAK</sequence>
<dbReference type="InterPro" id="IPR011006">
    <property type="entry name" value="CheY-like_superfamily"/>
</dbReference>
<comment type="caution">
    <text evidence="4">The sequence shown here is derived from an EMBL/GenBank/DDBJ whole genome shotgun (WGS) entry which is preliminary data.</text>
</comment>
<evidence type="ECO:0000313" key="5">
    <source>
        <dbReference type="Proteomes" id="UP000249547"/>
    </source>
</evidence>
<dbReference type="PROSITE" id="PS50930">
    <property type="entry name" value="HTH_LYTTR"/>
    <property type="match status" value="1"/>
</dbReference>
<dbReference type="Pfam" id="PF00072">
    <property type="entry name" value="Response_reg"/>
    <property type="match status" value="1"/>
</dbReference>
<dbReference type="InterPro" id="IPR007492">
    <property type="entry name" value="LytTR_DNA-bd_dom"/>
</dbReference>
<dbReference type="InterPro" id="IPR001789">
    <property type="entry name" value="Sig_transdc_resp-reg_receiver"/>
</dbReference>
<dbReference type="RefSeq" id="WP_111596938.1">
    <property type="nucleotide sequence ID" value="NZ_QLLL01000002.1"/>
</dbReference>
<evidence type="ECO:0000256" key="1">
    <source>
        <dbReference type="PROSITE-ProRule" id="PRU00169"/>
    </source>
</evidence>
<dbReference type="OrthoDB" id="9787344at2"/>
<dbReference type="PANTHER" id="PTHR37299:SF1">
    <property type="entry name" value="STAGE 0 SPORULATION PROTEIN A HOMOLOG"/>
    <property type="match status" value="1"/>
</dbReference>
<dbReference type="PANTHER" id="PTHR37299">
    <property type="entry name" value="TRANSCRIPTIONAL REGULATOR-RELATED"/>
    <property type="match status" value="1"/>
</dbReference>
<name>A0A327QW62_9BACT</name>
<feature type="domain" description="Response regulatory" evidence="2">
    <location>
        <begin position="3"/>
        <end position="114"/>
    </location>
</feature>
<proteinExistence type="predicted"/>
<dbReference type="SMART" id="SM00850">
    <property type="entry name" value="LytTR"/>
    <property type="match status" value="1"/>
</dbReference>
<dbReference type="SUPFAM" id="SSF52172">
    <property type="entry name" value="CheY-like"/>
    <property type="match status" value="1"/>
</dbReference>
<dbReference type="GO" id="GO:0003677">
    <property type="term" value="F:DNA binding"/>
    <property type="evidence" value="ECO:0007669"/>
    <property type="project" value="InterPro"/>
</dbReference>
<dbReference type="Gene3D" id="3.40.50.2300">
    <property type="match status" value="1"/>
</dbReference>
<dbReference type="Pfam" id="PF04397">
    <property type="entry name" value="LytTR"/>
    <property type="match status" value="1"/>
</dbReference>
<dbReference type="InterPro" id="IPR046947">
    <property type="entry name" value="LytR-like"/>
</dbReference>
<organism evidence="4 5">
    <name type="scientific">Chitinophaga skermanii</name>
    <dbReference type="NCBI Taxonomy" id="331697"/>
    <lineage>
        <taxon>Bacteria</taxon>
        <taxon>Pseudomonadati</taxon>
        <taxon>Bacteroidota</taxon>
        <taxon>Chitinophagia</taxon>
        <taxon>Chitinophagales</taxon>
        <taxon>Chitinophagaceae</taxon>
        <taxon>Chitinophaga</taxon>
    </lineage>
</organism>
<evidence type="ECO:0000313" key="4">
    <source>
        <dbReference type="EMBL" id="RAJ08839.1"/>
    </source>
</evidence>